<proteinExistence type="predicted"/>
<protein>
    <submittedName>
        <fullName evidence="1">Uncharacterized protein</fullName>
    </submittedName>
</protein>
<dbReference type="Proteomes" id="UP000735302">
    <property type="component" value="Unassembled WGS sequence"/>
</dbReference>
<evidence type="ECO:0000313" key="1">
    <source>
        <dbReference type="EMBL" id="GFO09293.1"/>
    </source>
</evidence>
<reference evidence="1 2" key="1">
    <citation type="journal article" date="2021" name="Elife">
        <title>Chloroplast acquisition without the gene transfer in kleptoplastic sea slugs, Plakobranchus ocellatus.</title>
        <authorList>
            <person name="Maeda T."/>
            <person name="Takahashi S."/>
            <person name="Yoshida T."/>
            <person name="Shimamura S."/>
            <person name="Takaki Y."/>
            <person name="Nagai Y."/>
            <person name="Toyoda A."/>
            <person name="Suzuki Y."/>
            <person name="Arimoto A."/>
            <person name="Ishii H."/>
            <person name="Satoh N."/>
            <person name="Nishiyama T."/>
            <person name="Hasebe M."/>
            <person name="Maruyama T."/>
            <person name="Minagawa J."/>
            <person name="Obokata J."/>
            <person name="Shigenobu S."/>
        </authorList>
    </citation>
    <scope>NUCLEOTIDE SEQUENCE [LARGE SCALE GENOMIC DNA]</scope>
</reference>
<keyword evidence="2" id="KW-1185">Reference proteome</keyword>
<dbReference type="EMBL" id="BLXT01004061">
    <property type="protein sequence ID" value="GFO09293.1"/>
    <property type="molecule type" value="Genomic_DNA"/>
</dbReference>
<evidence type="ECO:0000313" key="2">
    <source>
        <dbReference type="Proteomes" id="UP000735302"/>
    </source>
</evidence>
<accession>A0AAV4APK1</accession>
<dbReference type="AlphaFoldDB" id="A0AAV4APK1"/>
<sequence length="100" mass="10928">MASDPAMVSAETPPSRLFGRLIAQNLAYNDIHVNTIMTGGRSLYCCQRLSHYWTRTLPDDWRADSEPLLRIPGLSKQTRLVKEAGTLGGEVVGGLGRLAS</sequence>
<gene>
    <name evidence="1" type="ORF">PoB_003579800</name>
</gene>
<organism evidence="1 2">
    <name type="scientific">Plakobranchus ocellatus</name>
    <dbReference type="NCBI Taxonomy" id="259542"/>
    <lineage>
        <taxon>Eukaryota</taxon>
        <taxon>Metazoa</taxon>
        <taxon>Spiralia</taxon>
        <taxon>Lophotrochozoa</taxon>
        <taxon>Mollusca</taxon>
        <taxon>Gastropoda</taxon>
        <taxon>Heterobranchia</taxon>
        <taxon>Euthyneura</taxon>
        <taxon>Panpulmonata</taxon>
        <taxon>Sacoglossa</taxon>
        <taxon>Placobranchoidea</taxon>
        <taxon>Plakobranchidae</taxon>
        <taxon>Plakobranchus</taxon>
    </lineage>
</organism>
<comment type="caution">
    <text evidence="1">The sequence shown here is derived from an EMBL/GenBank/DDBJ whole genome shotgun (WGS) entry which is preliminary data.</text>
</comment>
<name>A0AAV4APK1_9GAST</name>